<accession>A0ABR0JUJ7</accession>
<dbReference type="EMBL" id="JAVRRA010026980">
    <property type="protein sequence ID" value="KAK5072242.1"/>
    <property type="molecule type" value="Genomic_DNA"/>
</dbReference>
<proteinExistence type="predicted"/>
<dbReference type="Proteomes" id="UP001357485">
    <property type="component" value="Unassembled WGS sequence"/>
</dbReference>
<feature type="non-terminal residue" evidence="1">
    <location>
        <position position="86"/>
    </location>
</feature>
<comment type="caution">
    <text evidence="1">The sequence shown here is derived from an EMBL/GenBank/DDBJ whole genome shotgun (WGS) entry which is preliminary data.</text>
</comment>
<gene>
    <name evidence="1" type="ORF">LTR16_009224</name>
</gene>
<evidence type="ECO:0000313" key="2">
    <source>
        <dbReference type="Proteomes" id="UP001357485"/>
    </source>
</evidence>
<feature type="non-terminal residue" evidence="1">
    <location>
        <position position="1"/>
    </location>
</feature>
<name>A0ABR0JUJ7_9PEZI</name>
<protein>
    <submittedName>
        <fullName evidence="1">Uncharacterized protein</fullName>
    </submittedName>
</protein>
<reference evidence="1 2" key="1">
    <citation type="submission" date="2023-08" db="EMBL/GenBank/DDBJ databases">
        <title>Black Yeasts Isolated from many extreme environments.</title>
        <authorList>
            <person name="Coleine C."/>
            <person name="Stajich J.E."/>
            <person name="Selbmann L."/>
        </authorList>
    </citation>
    <scope>NUCLEOTIDE SEQUENCE [LARGE SCALE GENOMIC DNA]</scope>
    <source>
        <strain evidence="1 2">CCFEE 536</strain>
    </source>
</reference>
<sequence length="86" mass="9942">PICTVWETHPISHPLRSMLLIIVTTSWKKTVPQLAWGLQCPQTSMERLILLHGNRRRGSQADGQLQRRLAQSLTQTPLLRTAERYR</sequence>
<evidence type="ECO:0000313" key="1">
    <source>
        <dbReference type="EMBL" id="KAK5072242.1"/>
    </source>
</evidence>
<organism evidence="1 2">
    <name type="scientific">Cryomyces antarcticus</name>
    <dbReference type="NCBI Taxonomy" id="329879"/>
    <lineage>
        <taxon>Eukaryota</taxon>
        <taxon>Fungi</taxon>
        <taxon>Dikarya</taxon>
        <taxon>Ascomycota</taxon>
        <taxon>Pezizomycotina</taxon>
        <taxon>Dothideomycetes</taxon>
        <taxon>Dothideomycetes incertae sedis</taxon>
        <taxon>Cryomyces</taxon>
    </lineage>
</organism>
<keyword evidence="2" id="KW-1185">Reference proteome</keyword>